<accession>A0A5J4S4G7</accession>
<dbReference type="EMBL" id="SNRY01000443">
    <property type="protein sequence ID" value="KAA6340668.1"/>
    <property type="molecule type" value="Genomic_DNA"/>
</dbReference>
<dbReference type="Pfam" id="PF01381">
    <property type="entry name" value="HTH_3"/>
    <property type="match status" value="1"/>
</dbReference>
<evidence type="ECO:0000256" key="1">
    <source>
        <dbReference type="SAM" id="MobiDB-lite"/>
    </source>
</evidence>
<reference evidence="3" key="1">
    <citation type="submission" date="2019-03" db="EMBL/GenBank/DDBJ databases">
        <title>Single cell metagenomics reveals metabolic interactions within the superorganism composed of flagellate Streblomastix strix and complex community of Bacteroidetes bacteria on its surface.</title>
        <authorList>
            <person name="Treitli S.C."/>
            <person name="Kolisko M."/>
            <person name="Husnik F."/>
            <person name="Keeling P."/>
            <person name="Hampl V."/>
        </authorList>
    </citation>
    <scope>NUCLEOTIDE SEQUENCE</scope>
    <source>
        <strain evidence="3">STM</strain>
    </source>
</reference>
<protein>
    <recommendedName>
        <fullName evidence="2">HTH cro/C1-type domain-containing protein</fullName>
    </recommendedName>
</protein>
<dbReference type="GO" id="GO:0003677">
    <property type="term" value="F:DNA binding"/>
    <property type="evidence" value="ECO:0007669"/>
    <property type="project" value="InterPro"/>
</dbReference>
<dbReference type="Gene3D" id="1.10.260.40">
    <property type="entry name" value="lambda repressor-like DNA-binding domains"/>
    <property type="match status" value="1"/>
</dbReference>
<feature type="region of interest" description="Disordered" evidence="1">
    <location>
        <begin position="77"/>
        <end position="117"/>
    </location>
</feature>
<evidence type="ECO:0000259" key="2">
    <source>
        <dbReference type="PROSITE" id="PS50943"/>
    </source>
</evidence>
<evidence type="ECO:0000313" key="3">
    <source>
        <dbReference type="EMBL" id="KAA6340668.1"/>
    </source>
</evidence>
<dbReference type="PROSITE" id="PS50943">
    <property type="entry name" value="HTH_CROC1"/>
    <property type="match status" value="1"/>
</dbReference>
<comment type="caution">
    <text evidence="3">The sequence shown here is derived from an EMBL/GenBank/DDBJ whole genome shotgun (WGS) entry which is preliminary data.</text>
</comment>
<name>A0A5J4S4G7_9ZZZZ</name>
<dbReference type="AlphaFoldDB" id="A0A5J4S4G7"/>
<proteinExistence type="predicted"/>
<dbReference type="CDD" id="cd00093">
    <property type="entry name" value="HTH_XRE"/>
    <property type="match status" value="1"/>
</dbReference>
<organism evidence="3">
    <name type="scientific">termite gut metagenome</name>
    <dbReference type="NCBI Taxonomy" id="433724"/>
    <lineage>
        <taxon>unclassified sequences</taxon>
        <taxon>metagenomes</taxon>
        <taxon>organismal metagenomes</taxon>
    </lineage>
</organism>
<sequence length="159" mass="18762">MKIKDRIKAIMIKENILSRVFAESIGIQQSTLSHILNGRNNPSLDVIMKIHQKYNYLDLEWLLYGTGEMTVIKQQSINKSKNSSEPSLFNETLFPDKNQNKKKSESDRKQFIPPSSHEIHTKEIVRQEIKYIEKTQRKITEIRIFFDDNTFEIFKSDNK</sequence>
<feature type="compositionally biased region" description="Basic and acidic residues" evidence="1">
    <location>
        <begin position="98"/>
        <end position="110"/>
    </location>
</feature>
<dbReference type="InterPro" id="IPR010982">
    <property type="entry name" value="Lambda_DNA-bd_dom_sf"/>
</dbReference>
<gene>
    <name evidence="3" type="ORF">EZS27_011468</name>
</gene>
<feature type="domain" description="HTH cro/C1-type" evidence="2">
    <location>
        <begin position="7"/>
        <end position="62"/>
    </location>
</feature>
<dbReference type="SMART" id="SM00530">
    <property type="entry name" value="HTH_XRE"/>
    <property type="match status" value="1"/>
</dbReference>
<dbReference type="SUPFAM" id="SSF47413">
    <property type="entry name" value="lambda repressor-like DNA-binding domains"/>
    <property type="match status" value="1"/>
</dbReference>
<dbReference type="InterPro" id="IPR001387">
    <property type="entry name" value="Cro/C1-type_HTH"/>
</dbReference>